<feature type="site" description="Important for catalytic activity, responsible for pKa modulation of the active site Glu and correct orientation of both the proton donor and substrate" evidence="7">
    <location>
        <position position="188"/>
    </location>
</feature>
<dbReference type="EMBL" id="CP051143">
    <property type="protein sequence ID" value="QIX02435.1"/>
    <property type="molecule type" value="Genomic_DNA"/>
</dbReference>
<evidence type="ECO:0000256" key="1">
    <source>
        <dbReference type="ARBA" id="ARBA00004834"/>
    </source>
</evidence>
<evidence type="ECO:0000256" key="5">
    <source>
        <dbReference type="ARBA" id="ARBA00042202"/>
    </source>
</evidence>
<evidence type="ECO:0000256" key="9">
    <source>
        <dbReference type="SAM" id="SignalP"/>
    </source>
</evidence>
<comment type="pathway">
    <text evidence="1">Glycan metabolism; L-arabinan degradation.</text>
</comment>
<feature type="active site" description="Proton acceptor" evidence="6">
    <location>
        <position position="60"/>
    </location>
</feature>
<sequence>MASSTRSALLLLGTSLLLSTTAQAEKIAFLIPDPQVNASEHGNQRRAVSGALLNGMNFADPSIIQVNGESWAFATNGNGKHVQLADNPDFSKPSEWKYVQSDAFPSLPPWVTNEVWAPDVARLTDYDDSFAMYYAGRATINSKDVHCLGLARSRDNVAGPYTDGSSAPWFIVEGMPGGCREDAGGQIDPTIFRDSDGSWYVAYKLDGPRTCGDKQNSANCHKTPLYLAKLGKNSQGKVDGYTLDKGSEWPLFLFDNAGADDGYNIEAPALVMSNDGKTHFMFYSRGSTFDSTYKVSYTYSTNGIKGPWNNPRADLLATGAVAADGTKLYAPGGADITLLGANMVFHADADTSASTRVLHTGHLNWLPNYKVGIA</sequence>
<name>A0A6H0Y6A8_9PEZI</name>
<dbReference type="GO" id="GO:0004553">
    <property type="term" value="F:hydrolase activity, hydrolyzing O-glycosyl compounds"/>
    <property type="evidence" value="ECO:0007669"/>
    <property type="project" value="InterPro"/>
</dbReference>
<feature type="signal peptide" evidence="9">
    <location>
        <begin position="1"/>
        <end position="24"/>
    </location>
</feature>
<keyword evidence="9" id="KW-0732">Signal</keyword>
<keyword evidence="11" id="KW-1185">Reference proteome</keyword>
<dbReference type="InterPro" id="IPR050727">
    <property type="entry name" value="GH43_arabinanases"/>
</dbReference>
<dbReference type="CDD" id="cd08999">
    <property type="entry name" value="GH43_ABN-like"/>
    <property type="match status" value="1"/>
</dbReference>
<dbReference type="Gene3D" id="2.115.10.20">
    <property type="entry name" value="Glycosyl hydrolase domain, family 43"/>
    <property type="match status" value="1"/>
</dbReference>
<dbReference type="Pfam" id="PF04616">
    <property type="entry name" value="Glyco_hydro_43"/>
    <property type="match status" value="1"/>
</dbReference>
<gene>
    <name evidence="10" type="ORF">AMS68_007952</name>
</gene>
<dbReference type="AlphaFoldDB" id="A0A6H0Y6A8"/>
<dbReference type="OrthoDB" id="3879658at2759"/>
<accession>A0A6H0Y6A8</accession>
<dbReference type="InterPro" id="IPR023296">
    <property type="entry name" value="Glyco_hydro_beta-prop_sf"/>
</dbReference>
<dbReference type="PANTHER" id="PTHR43301">
    <property type="entry name" value="ARABINAN ENDO-1,5-ALPHA-L-ARABINOSIDASE"/>
    <property type="match status" value="1"/>
</dbReference>
<evidence type="ECO:0000256" key="6">
    <source>
        <dbReference type="PIRSR" id="PIRSR606710-1"/>
    </source>
</evidence>
<protein>
    <recommendedName>
        <fullName evidence="5">Endo-1,5-alpha-L-arabinanase A</fullName>
    </recommendedName>
</protein>
<feature type="active site" description="Proton donor" evidence="6">
    <location>
        <position position="266"/>
    </location>
</feature>
<evidence type="ECO:0000313" key="11">
    <source>
        <dbReference type="Proteomes" id="UP000503462"/>
    </source>
</evidence>
<evidence type="ECO:0000313" key="10">
    <source>
        <dbReference type="EMBL" id="QIX02435.1"/>
    </source>
</evidence>
<dbReference type="SUPFAM" id="SSF75005">
    <property type="entry name" value="Arabinanase/levansucrase/invertase"/>
    <property type="match status" value="1"/>
</dbReference>
<evidence type="ECO:0000256" key="2">
    <source>
        <dbReference type="ARBA" id="ARBA00009865"/>
    </source>
</evidence>
<evidence type="ECO:0000256" key="4">
    <source>
        <dbReference type="ARBA" id="ARBA00023295"/>
    </source>
</evidence>
<comment type="similarity">
    <text evidence="2 8">Belongs to the glycosyl hydrolase 43 family.</text>
</comment>
<dbReference type="Proteomes" id="UP000503462">
    <property type="component" value="Chromosome 5"/>
</dbReference>
<organism evidence="10 11">
    <name type="scientific">Peltaster fructicola</name>
    <dbReference type="NCBI Taxonomy" id="286661"/>
    <lineage>
        <taxon>Eukaryota</taxon>
        <taxon>Fungi</taxon>
        <taxon>Dikarya</taxon>
        <taxon>Ascomycota</taxon>
        <taxon>Pezizomycotina</taxon>
        <taxon>Dothideomycetes</taxon>
        <taxon>Dothideomycetes incertae sedis</taxon>
        <taxon>Peltaster</taxon>
    </lineage>
</organism>
<reference evidence="10 11" key="1">
    <citation type="journal article" date="2016" name="Sci. Rep.">
        <title>Peltaster fructicola genome reveals evolution from an invasive phytopathogen to an ectophytic parasite.</title>
        <authorList>
            <person name="Xu C."/>
            <person name="Chen H."/>
            <person name="Gleason M.L."/>
            <person name="Xu J.R."/>
            <person name="Liu H."/>
            <person name="Zhang R."/>
            <person name="Sun G."/>
        </authorList>
    </citation>
    <scope>NUCLEOTIDE SEQUENCE [LARGE SCALE GENOMIC DNA]</scope>
    <source>
        <strain evidence="10 11">LNHT1506</strain>
    </source>
</reference>
<evidence type="ECO:0000256" key="7">
    <source>
        <dbReference type="PIRSR" id="PIRSR606710-2"/>
    </source>
</evidence>
<keyword evidence="3 8" id="KW-0378">Hydrolase</keyword>
<evidence type="ECO:0000256" key="3">
    <source>
        <dbReference type="ARBA" id="ARBA00022801"/>
    </source>
</evidence>
<evidence type="ECO:0000256" key="8">
    <source>
        <dbReference type="RuleBase" id="RU361187"/>
    </source>
</evidence>
<keyword evidence="4 8" id="KW-0326">Glycosidase</keyword>
<dbReference type="GO" id="GO:0005975">
    <property type="term" value="P:carbohydrate metabolic process"/>
    <property type="evidence" value="ECO:0007669"/>
    <property type="project" value="InterPro"/>
</dbReference>
<dbReference type="InterPro" id="IPR006710">
    <property type="entry name" value="Glyco_hydro_43"/>
</dbReference>
<dbReference type="PANTHER" id="PTHR43301:SF3">
    <property type="entry name" value="ARABINAN ENDO-1,5-ALPHA-L-ARABINOSIDASE A-RELATED"/>
    <property type="match status" value="1"/>
</dbReference>
<proteinExistence type="inferred from homology"/>
<feature type="chain" id="PRO_5026295720" description="Endo-1,5-alpha-L-arabinanase A" evidence="9">
    <location>
        <begin position="25"/>
        <end position="374"/>
    </location>
</feature>